<feature type="region of interest" description="Disordered" evidence="1">
    <location>
        <begin position="1"/>
        <end position="41"/>
    </location>
</feature>
<evidence type="ECO:0000256" key="1">
    <source>
        <dbReference type="SAM" id="MobiDB-lite"/>
    </source>
</evidence>
<evidence type="ECO:0000313" key="3">
    <source>
        <dbReference type="Proteomes" id="UP000299102"/>
    </source>
</evidence>
<dbReference type="EMBL" id="BGZK01002073">
    <property type="protein sequence ID" value="GBP90294.1"/>
    <property type="molecule type" value="Genomic_DNA"/>
</dbReference>
<feature type="compositionally biased region" description="Low complexity" evidence="1">
    <location>
        <begin position="11"/>
        <end position="20"/>
    </location>
</feature>
<feature type="compositionally biased region" description="Acidic residues" evidence="1">
    <location>
        <begin position="21"/>
        <end position="33"/>
    </location>
</feature>
<keyword evidence="3" id="KW-1185">Reference proteome</keyword>
<gene>
    <name evidence="2" type="ORF">EVAR_67815_1</name>
</gene>
<dbReference type="OrthoDB" id="8062865at2759"/>
<protein>
    <submittedName>
        <fullName evidence="2">Uncharacterized protein</fullName>
    </submittedName>
</protein>
<feature type="compositionally biased region" description="Polar residues" evidence="1">
    <location>
        <begin position="1"/>
        <end position="10"/>
    </location>
</feature>
<accession>A0A4C1ZSZ9</accession>
<proteinExistence type="predicted"/>
<name>A0A4C1ZSZ9_EUMVA</name>
<evidence type="ECO:0000313" key="2">
    <source>
        <dbReference type="EMBL" id="GBP90294.1"/>
    </source>
</evidence>
<dbReference type="AlphaFoldDB" id="A0A4C1ZSZ9"/>
<sequence length="83" mass="9290">MVTTVAITNQSENSNNNVDEVVSEPEVDPEPEGNDYVSQATTSRTNDNLWTEMQQNPELFIFQENVGVKLDTTQINALFLSNL</sequence>
<organism evidence="2 3">
    <name type="scientific">Eumeta variegata</name>
    <name type="common">Bagworm moth</name>
    <name type="synonym">Eumeta japonica</name>
    <dbReference type="NCBI Taxonomy" id="151549"/>
    <lineage>
        <taxon>Eukaryota</taxon>
        <taxon>Metazoa</taxon>
        <taxon>Ecdysozoa</taxon>
        <taxon>Arthropoda</taxon>
        <taxon>Hexapoda</taxon>
        <taxon>Insecta</taxon>
        <taxon>Pterygota</taxon>
        <taxon>Neoptera</taxon>
        <taxon>Endopterygota</taxon>
        <taxon>Lepidoptera</taxon>
        <taxon>Glossata</taxon>
        <taxon>Ditrysia</taxon>
        <taxon>Tineoidea</taxon>
        <taxon>Psychidae</taxon>
        <taxon>Oiketicinae</taxon>
        <taxon>Eumeta</taxon>
    </lineage>
</organism>
<comment type="caution">
    <text evidence="2">The sequence shown here is derived from an EMBL/GenBank/DDBJ whole genome shotgun (WGS) entry which is preliminary data.</text>
</comment>
<dbReference type="Proteomes" id="UP000299102">
    <property type="component" value="Unassembled WGS sequence"/>
</dbReference>
<reference evidence="2 3" key="1">
    <citation type="journal article" date="2019" name="Commun. Biol.">
        <title>The bagworm genome reveals a unique fibroin gene that provides high tensile strength.</title>
        <authorList>
            <person name="Kono N."/>
            <person name="Nakamura H."/>
            <person name="Ohtoshi R."/>
            <person name="Tomita M."/>
            <person name="Numata K."/>
            <person name="Arakawa K."/>
        </authorList>
    </citation>
    <scope>NUCLEOTIDE SEQUENCE [LARGE SCALE GENOMIC DNA]</scope>
</reference>